<protein>
    <submittedName>
        <fullName evidence="1">Abi family protein</fullName>
    </submittedName>
</protein>
<comment type="caution">
    <text evidence="1">The sequence shown here is derived from an EMBL/GenBank/DDBJ whole genome shotgun (WGS) entry which is preliminary data.</text>
</comment>
<proteinExistence type="predicted"/>
<sequence>MSHFYHKEPLASAELVALLKTRQLLIPDEARAIRYLESIGYYRLTGYMYHLQQLGQAHRFVAGTSFDDIVNAYKFDKQLRAIVMEYMERIEVVLRAKLTNYYSLQYGFFWYTNEVLFEEKSRALWESVLHDIRTDFKEPKEQFLRAFRRNYPAEPLPPSQMALEVLSLGKLARLHKALKTDDIKRRIAAEFRQAPSTLDTWFVWLANVRNVCAHHGRLWNRIISADRPTIPSRKEFKFPVPMPEDANTTMYGAVALIHHLLKQFNPGNAFTTKIEALIRKYQVDATKMGFPADWETTAVWHH</sequence>
<dbReference type="RefSeq" id="WP_208308484.1">
    <property type="nucleotide sequence ID" value="NZ_JAGETX010000010.1"/>
</dbReference>
<evidence type="ECO:0000313" key="1">
    <source>
        <dbReference type="EMBL" id="MBO3272209.1"/>
    </source>
</evidence>
<name>A0ABS3TEX5_9BACT</name>
<evidence type="ECO:0000313" key="2">
    <source>
        <dbReference type="Proteomes" id="UP000670527"/>
    </source>
</evidence>
<gene>
    <name evidence="1" type="ORF">J4D97_16250</name>
</gene>
<organism evidence="1 2">
    <name type="scientific">Hymenobacter defluvii</name>
    <dbReference type="NCBI Taxonomy" id="2054411"/>
    <lineage>
        <taxon>Bacteria</taxon>
        <taxon>Pseudomonadati</taxon>
        <taxon>Bacteroidota</taxon>
        <taxon>Cytophagia</taxon>
        <taxon>Cytophagales</taxon>
        <taxon>Hymenobacteraceae</taxon>
        <taxon>Hymenobacter</taxon>
    </lineage>
</organism>
<dbReference type="Proteomes" id="UP000670527">
    <property type="component" value="Unassembled WGS sequence"/>
</dbReference>
<reference evidence="1 2" key="1">
    <citation type="submission" date="2021-03" db="EMBL/GenBank/DDBJ databases">
        <authorList>
            <person name="Kim M.K."/>
        </authorList>
    </citation>
    <scope>NUCLEOTIDE SEQUENCE [LARGE SCALE GENOMIC DNA]</scope>
    <source>
        <strain evidence="1 2">BT507</strain>
    </source>
</reference>
<accession>A0ABS3TEX5</accession>
<dbReference type="InterPro" id="IPR011664">
    <property type="entry name" value="Abi_system_AbiD/AbiF-like"/>
</dbReference>
<dbReference type="EMBL" id="JAGETX010000010">
    <property type="protein sequence ID" value="MBO3272209.1"/>
    <property type="molecule type" value="Genomic_DNA"/>
</dbReference>
<dbReference type="Pfam" id="PF07751">
    <property type="entry name" value="Abi_2"/>
    <property type="match status" value="1"/>
</dbReference>
<keyword evidence="2" id="KW-1185">Reference proteome</keyword>